<dbReference type="EMBL" id="JAIWQS010000010">
    <property type="protein sequence ID" value="KAJ8752375.1"/>
    <property type="molecule type" value="Genomic_DNA"/>
</dbReference>
<feature type="region of interest" description="Disordered" evidence="1">
    <location>
        <begin position="1"/>
        <end position="25"/>
    </location>
</feature>
<dbReference type="AlphaFoldDB" id="A0AAV8SJZ5"/>
<sequence length="223" mass="24186">MASPMRTPRPMPWPPMQASLLAPPSKTPRLAPAMAFGSRGNDDLDPPSNGYNRRLLPQHHASFLQGILLRPLQRSTPDMLLWQTQGSRKLRLQLTRRAHLQILSRALGKIWPNMRLQALSRPILRAFLFQVMGQSSPLGGGLRVLADREEAVEERLQLMEGVEGLGVVDLVSTPPAPSVPAPPNPGATLTSSEVLPAPGGQEDQVMPLSAKPRDAPMGGTNST</sequence>
<feature type="compositionally biased region" description="Pro residues" evidence="1">
    <location>
        <begin position="174"/>
        <end position="185"/>
    </location>
</feature>
<protein>
    <submittedName>
        <fullName evidence="2">Uncharacterized protein</fullName>
    </submittedName>
</protein>
<evidence type="ECO:0000256" key="1">
    <source>
        <dbReference type="SAM" id="MobiDB-lite"/>
    </source>
</evidence>
<name>A0AAV8SJZ5_9ROSI</name>
<gene>
    <name evidence="2" type="ORF">K2173_004011</name>
</gene>
<proteinExistence type="predicted"/>
<organism evidence="2 3">
    <name type="scientific">Erythroxylum novogranatense</name>
    <dbReference type="NCBI Taxonomy" id="1862640"/>
    <lineage>
        <taxon>Eukaryota</taxon>
        <taxon>Viridiplantae</taxon>
        <taxon>Streptophyta</taxon>
        <taxon>Embryophyta</taxon>
        <taxon>Tracheophyta</taxon>
        <taxon>Spermatophyta</taxon>
        <taxon>Magnoliopsida</taxon>
        <taxon>eudicotyledons</taxon>
        <taxon>Gunneridae</taxon>
        <taxon>Pentapetalae</taxon>
        <taxon>rosids</taxon>
        <taxon>fabids</taxon>
        <taxon>Malpighiales</taxon>
        <taxon>Erythroxylaceae</taxon>
        <taxon>Erythroxylum</taxon>
    </lineage>
</organism>
<feature type="region of interest" description="Disordered" evidence="1">
    <location>
        <begin position="173"/>
        <end position="223"/>
    </location>
</feature>
<keyword evidence="3" id="KW-1185">Reference proteome</keyword>
<dbReference type="Proteomes" id="UP001159364">
    <property type="component" value="Linkage Group LG10"/>
</dbReference>
<evidence type="ECO:0000313" key="3">
    <source>
        <dbReference type="Proteomes" id="UP001159364"/>
    </source>
</evidence>
<comment type="caution">
    <text evidence="2">The sequence shown here is derived from an EMBL/GenBank/DDBJ whole genome shotgun (WGS) entry which is preliminary data.</text>
</comment>
<accession>A0AAV8SJZ5</accession>
<evidence type="ECO:0000313" key="2">
    <source>
        <dbReference type="EMBL" id="KAJ8752375.1"/>
    </source>
</evidence>
<reference evidence="2 3" key="1">
    <citation type="submission" date="2021-09" db="EMBL/GenBank/DDBJ databases">
        <title>Genomic insights and catalytic innovation underlie evolution of tropane alkaloids biosynthesis.</title>
        <authorList>
            <person name="Wang Y.-J."/>
            <person name="Tian T."/>
            <person name="Huang J.-P."/>
            <person name="Huang S.-X."/>
        </authorList>
    </citation>
    <scope>NUCLEOTIDE SEQUENCE [LARGE SCALE GENOMIC DNA]</scope>
    <source>
        <strain evidence="2">KIB-2018</strain>
        <tissue evidence="2">Leaf</tissue>
    </source>
</reference>